<dbReference type="SUPFAM" id="SSF55729">
    <property type="entry name" value="Acyl-CoA N-acyltransferases (Nat)"/>
    <property type="match status" value="1"/>
</dbReference>
<evidence type="ECO:0000256" key="2">
    <source>
        <dbReference type="ARBA" id="ARBA00023315"/>
    </source>
</evidence>
<dbReference type="InterPro" id="IPR016181">
    <property type="entry name" value="Acyl_CoA_acyltransferase"/>
</dbReference>
<evidence type="ECO:0000313" key="5">
    <source>
        <dbReference type="Proteomes" id="UP000051260"/>
    </source>
</evidence>
<dbReference type="CDD" id="cd04301">
    <property type="entry name" value="NAT_SF"/>
    <property type="match status" value="1"/>
</dbReference>
<gene>
    <name evidence="4" type="ORF">RUE5091_01101</name>
</gene>
<keyword evidence="1 4" id="KW-0808">Transferase</keyword>
<dbReference type="InterPro" id="IPR000182">
    <property type="entry name" value="GNAT_dom"/>
</dbReference>
<dbReference type="STRING" id="1715692.RUE5091_01101"/>
<dbReference type="PANTHER" id="PTHR43877:SF2">
    <property type="entry name" value="AMINOALKYLPHOSPHONATE N-ACETYLTRANSFERASE-RELATED"/>
    <property type="match status" value="1"/>
</dbReference>
<evidence type="ECO:0000256" key="1">
    <source>
        <dbReference type="ARBA" id="ARBA00022679"/>
    </source>
</evidence>
<keyword evidence="2" id="KW-0012">Acyltransferase</keyword>
<name>A0A0P1I5P5_9RHOB</name>
<evidence type="ECO:0000313" key="4">
    <source>
        <dbReference type="EMBL" id="CUJ91450.1"/>
    </source>
</evidence>
<organism evidence="4 5">
    <name type="scientific">Ruegeria denitrificans</name>
    <dbReference type="NCBI Taxonomy" id="1715692"/>
    <lineage>
        <taxon>Bacteria</taxon>
        <taxon>Pseudomonadati</taxon>
        <taxon>Pseudomonadota</taxon>
        <taxon>Alphaproteobacteria</taxon>
        <taxon>Rhodobacterales</taxon>
        <taxon>Roseobacteraceae</taxon>
        <taxon>Ruegeria</taxon>
    </lineage>
</organism>
<accession>A0A0P1I5P5</accession>
<dbReference type="RefSeq" id="WP_058280866.1">
    <property type="nucleotide sequence ID" value="NZ_CYUD01000003.1"/>
</dbReference>
<dbReference type="OrthoDB" id="273614at2"/>
<dbReference type="AlphaFoldDB" id="A0A0P1I5P5"/>
<dbReference type="Gene3D" id="3.40.630.30">
    <property type="match status" value="1"/>
</dbReference>
<dbReference type="GO" id="GO:0016747">
    <property type="term" value="F:acyltransferase activity, transferring groups other than amino-acyl groups"/>
    <property type="evidence" value="ECO:0007669"/>
    <property type="project" value="InterPro"/>
</dbReference>
<dbReference type="PROSITE" id="PS51186">
    <property type="entry name" value="GNAT"/>
    <property type="match status" value="1"/>
</dbReference>
<dbReference type="InterPro" id="IPR050832">
    <property type="entry name" value="Bact_Acetyltransf"/>
</dbReference>
<dbReference type="Proteomes" id="UP000051260">
    <property type="component" value="Unassembled WGS sequence"/>
</dbReference>
<reference evidence="5" key="1">
    <citation type="submission" date="2015-09" db="EMBL/GenBank/DDBJ databases">
        <authorList>
            <person name="Rodrigo-Torres L."/>
            <person name="Arahal D.R."/>
        </authorList>
    </citation>
    <scope>NUCLEOTIDE SEQUENCE [LARGE SCALE GENOMIC DNA]</scope>
    <source>
        <strain evidence="5">CECT 5091</strain>
    </source>
</reference>
<dbReference type="EMBL" id="CYUD01000003">
    <property type="protein sequence ID" value="CUJ91450.1"/>
    <property type="molecule type" value="Genomic_DNA"/>
</dbReference>
<evidence type="ECO:0000259" key="3">
    <source>
        <dbReference type="PROSITE" id="PS51186"/>
    </source>
</evidence>
<sequence length="160" mass="18090">MENVQIRPFRATDVPWLVEQHGKYYARDEGFDASFGALVQSILEDFVASHDPARERGWISECDGERLGSIFCVALDGQTAKLRLFLLLPEARGRGLGKRMLDTCMGYARSAGYAEMRLWTHESHRAACALYRANGWQLLASKPVHSFGVDLVEQSWKIQL</sequence>
<dbReference type="PANTHER" id="PTHR43877">
    <property type="entry name" value="AMINOALKYLPHOSPHONATE N-ACETYLTRANSFERASE-RELATED-RELATED"/>
    <property type="match status" value="1"/>
</dbReference>
<keyword evidence="5" id="KW-1185">Reference proteome</keyword>
<protein>
    <submittedName>
        <fullName evidence="4">Ribosomal-protein-alanine acetyltransferase</fullName>
    </submittedName>
</protein>
<dbReference type="Pfam" id="PF00583">
    <property type="entry name" value="Acetyltransf_1"/>
    <property type="match status" value="1"/>
</dbReference>
<feature type="domain" description="N-acetyltransferase" evidence="3">
    <location>
        <begin position="4"/>
        <end position="160"/>
    </location>
</feature>
<proteinExistence type="predicted"/>